<dbReference type="GO" id="GO:0022857">
    <property type="term" value="F:transmembrane transporter activity"/>
    <property type="evidence" value="ECO:0007669"/>
    <property type="project" value="InterPro"/>
</dbReference>
<dbReference type="FunFam" id="1.20.1250.20:FF:000532">
    <property type="entry name" value="SLC (SoLute Carrier) homolog"/>
    <property type="match status" value="1"/>
</dbReference>
<comment type="subcellular location">
    <subcellularLocation>
        <location evidence="1">Membrane</location>
        <topology evidence="1">Multi-pass membrane protein</topology>
    </subcellularLocation>
</comment>
<protein>
    <recommendedName>
        <fullName evidence="6">Major facilitator superfamily (MFS) profile domain-containing protein</fullName>
    </recommendedName>
</protein>
<dbReference type="EMBL" id="CAKOGL010000016">
    <property type="protein sequence ID" value="CAH2096645.1"/>
    <property type="molecule type" value="Genomic_DNA"/>
</dbReference>
<keyword evidence="2 5" id="KW-0812">Transmembrane</keyword>
<name>A0AAU9UFX6_EUPED</name>
<feature type="transmembrane region" description="Helical" evidence="5">
    <location>
        <begin position="397"/>
        <end position="429"/>
    </location>
</feature>
<comment type="caution">
    <text evidence="7">The sequence shown here is derived from an EMBL/GenBank/DDBJ whole genome shotgun (WGS) entry which is preliminary data.</text>
</comment>
<accession>A0AAU9UFX6</accession>
<feature type="transmembrane region" description="Helical" evidence="5">
    <location>
        <begin position="140"/>
        <end position="159"/>
    </location>
</feature>
<dbReference type="PANTHER" id="PTHR11662:SF280">
    <property type="entry name" value="FI21844P1-RELATED"/>
    <property type="match status" value="1"/>
</dbReference>
<dbReference type="InterPro" id="IPR011701">
    <property type="entry name" value="MFS"/>
</dbReference>
<evidence type="ECO:0000313" key="7">
    <source>
        <dbReference type="EMBL" id="CAH2096645.1"/>
    </source>
</evidence>
<sequence>MNDLESTILYHTMIPFYSIAICATTCIILFVIQRLSPIFVCEENSEEVQQHTTSEDGDTGKYGLGHRHVQAFLYFISLTLSFISTGHVGVTIVAMTIPENSTETDSSMLTLDLDENATHDTVGFLDVYQTYDWPKSTQEIIQGAFFLGNVILMFPIGYIGQRFGGKSLLQIAVGVNGISSFVAPWCVAWGDWIAFAVIRFLQGCAQSGIYPGINILITHWFPVAERNSLSSFIYAGAGIGSMLAFLLGGILADSIFGWPSTFWVIGVSCCIVFILITIFAATTPGDHRYIKEAEKIYIAKDQVEEVVTKPNIPLKKILTSVPLWAIIITHVGNTVAYMFFFMQGPTYMFGVLEFDIMASGVLVALPYLGSCISALAFGNLSDYLTNRKIISIKMARILFNSIACFIPAICLVTITFTTSSTLAVVSFVISSTAHSGHHTGWMVNYMDLSPNYCGFLMSIGNVISNIFAVLLPVIVSIAVTDVTDRYQWRIVLLLMAGFTFVGNVIFILFMSGDIQPWNKGNEEDEEEVVKKA</sequence>
<dbReference type="PANTHER" id="PTHR11662">
    <property type="entry name" value="SOLUTE CARRIER FAMILY 17"/>
    <property type="match status" value="1"/>
</dbReference>
<evidence type="ECO:0000256" key="3">
    <source>
        <dbReference type="ARBA" id="ARBA00022989"/>
    </source>
</evidence>
<evidence type="ECO:0000313" key="8">
    <source>
        <dbReference type="Proteomes" id="UP001153954"/>
    </source>
</evidence>
<keyword evidence="3 5" id="KW-1133">Transmembrane helix</keyword>
<feature type="transmembrane region" description="Helical" evidence="5">
    <location>
        <begin position="196"/>
        <end position="220"/>
    </location>
</feature>
<keyword evidence="4 5" id="KW-0472">Membrane</keyword>
<gene>
    <name evidence="7" type="ORF">EEDITHA_LOCUS11959</name>
</gene>
<dbReference type="GO" id="GO:0006820">
    <property type="term" value="P:monoatomic anion transport"/>
    <property type="evidence" value="ECO:0007669"/>
    <property type="project" value="TreeGrafter"/>
</dbReference>
<feature type="transmembrane region" description="Helical" evidence="5">
    <location>
        <begin position="12"/>
        <end position="32"/>
    </location>
</feature>
<dbReference type="GO" id="GO:0016020">
    <property type="term" value="C:membrane"/>
    <property type="evidence" value="ECO:0007669"/>
    <property type="project" value="UniProtKB-SubCell"/>
</dbReference>
<dbReference type="PROSITE" id="PS50850">
    <property type="entry name" value="MFS"/>
    <property type="match status" value="1"/>
</dbReference>
<dbReference type="InterPro" id="IPR036259">
    <property type="entry name" value="MFS_trans_sf"/>
</dbReference>
<dbReference type="Pfam" id="PF07690">
    <property type="entry name" value="MFS_1"/>
    <property type="match status" value="1"/>
</dbReference>
<proteinExistence type="predicted"/>
<feature type="transmembrane region" description="Helical" evidence="5">
    <location>
        <begin position="71"/>
        <end position="97"/>
    </location>
</feature>
<feature type="transmembrane region" description="Helical" evidence="5">
    <location>
        <begin position="356"/>
        <end position="377"/>
    </location>
</feature>
<evidence type="ECO:0000259" key="6">
    <source>
        <dbReference type="PROSITE" id="PS50850"/>
    </source>
</evidence>
<dbReference type="InterPro" id="IPR020846">
    <property type="entry name" value="MFS_dom"/>
</dbReference>
<dbReference type="Proteomes" id="UP001153954">
    <property type="component" value="Unassembled WGS sequence"/>
</dbReference>
<evidence type="ECO:0000256" key="4">
    <source>
        <dbReference type="ARBA" id="ARBA00023136"/>
    </source>
</evidence>
<feature type="transmembrane region" description="Helical" evidence="5">
    <location>
        <begin position="171"/>
        <end position="190"/>
    </location>
</feature>
<dbReference type="AlphaFoldDB" id="A0AAU9UFX6"/>
<dbReference type="InterPro" id="IPR050382">
    <property type="entry name" value="MFS_Na/Anion_cotransporter"/>
</dbReference>
<feature type="transmembrane region" description="Helical" evidence="5">
    <location>
        <begin position="262"/>
        <end position="281"/>
    </location>
</feature>
<evidence type="ECO:0000256" key="2">
    <source>
        <dbReference type="ARBA" id="ARBA00022692"/>
    </source>
</evidence>
<evidence type="ECO:0000256" key="5">
    <source>
        <dbReference type="SAM" id="Phobius"/>
    </source>
</evidence>
<dbReference type="Gene3D" id="1.20.1250.20">
    <property type="entry name" value="MFS general substrate transporter like domains"/>
    <property type="match status" value="2"/>
</dbReference>
<feature type="transmembrane region" description="Helical" evidence="5">
    <location>
        <begin position="232"/>
        <end position="256"/>
    </location>
</feature>
<reference evidence="7" key="1">
    <citation type="submission" date="2022-03" db="EMBL/GenBank/DDBJ databases">
        <authorList>
            <person name="Tunstrom K."/>
        </authorList>
    </citation>
    <scope>NUCLEOTIDE SEQUENCE</scope>
</reference>
<dbReference type="SUPFAM" id="SSF103473">
    <property type="entry name" value="MFS general substrate transporter"/>
    <property type="match status" value="1"/>
</dbReference>
<evidence type="ECO:0000256" key="1">
    <source>
        <dbReference type="ARBA" id="ARBA00004141"/>
    </source>
</evidence>
<feature type="transmembrane region" description="Helical" evidence="5">
    <location>
        <begin position="490"/>
        <end position="510"/>
    </location>
</feature>
<feature type="transmembrane region" description="Helical" evidence="5">
    <location>
        <begin position="323"/>
        <end position="344"/>
    </location>
</feature>
<feature type="domain" description="Major facilitator superfamily (MFS) profile" evidence="6">
    <location>
        <begin position="73"/>
        <end position="514"/>
    </location>
</feature>
<feature type="transmembrane region" description="Helical" evidence="5">
    <location>
        <begin position="449"/>
        <end position="478"/>
    </location>
</feature>
<organism evidence="7 8">
    <name type="scientific">Euphydryas editha</name>
    <name type="common">Edith's checkerspot</name>
    <dbReference type="NCBI Taxonomy" id="104508"/>
    <lineage>
        <taxon>Eukaryota</taxon>
        <taxon>Metazoa</taxon>
        <taxon>Ecdysozoa</taxon>
        <taxon>Arthropoda</taxon>
        <taxon>Hexapoda</taxon>
        <taxon>Insecta</taxon>
        <taxon>Pterygota</taxon>
        <taxon>Neoptera</taxon>
        <taxon>Endopterygota</taxon>
        <taxon>Lepidoptera</taxon>
        <taxon>Glossata</taxon>
        <taxon>Ditrysia</taxon>
        <taxon>Papilionoidea</taxon>
        <taxon>Nymphalidae</taxon>
        <taxon>Nymphalinae</taxon>
        <taxon>Euphydryas</taxon>
    </lineage>
</organism>
<keyword evidence="8" id="KW-1185">Reference proteome</keyword>